<dbReference type="Proteomes" id="UP000807306">
    <property type="component" value="Unassembled WGS sequence"/>
</dbReference>
<reference evidence="1" key="1">
    <citation type="submission" date="2020-11" db="EMBL/GenBank/DDBJ databases">
        <authorList>
            <consortium name="DOE Joint Genome Institute"/>
            <person name="Ahrendt S."/>
            <person name="Riley R."/>
            <person name="Andreopoulos W."/>
            <person name="Labutti K."/>
            <person name="Pangilinan J."/>
            <person name="Ruiz-Duenas F.J."/>
            <person name="Barrasa J.M."/>
            <person name="Sanchez-Garcia M."/>
            <person name="Camarero S."/>
            <person name="Miyauchi S."/>
            <person name="Serrano A."/>
            <person name="Linde D."/>
            <person name="Babiker R."/>
            <person name="Drula E."/>
            <person name="Ayuso-Fernandez I."/>
            <person name="Pacheco R."/>
            <person name="Padilla G."/>
            <person name="Ferreira P."/>
            <person name="Barriuso J."/>
            <person name="Kellner H."/>
            <person name="Castanera R."/>
            <person name="Alfaro M."/>
            <person name="Ramirez L."/>
            <person name="Pisabarro A.G."/>
            <person name="Kuo A."/>
            <person name="Tritt A."/>
            <person name="Lipzen A."/>
            <person name="He G."/>
            <person name="Yan M."/>
            <person name="Ng V."/>
            <person name="Cullen D."/>
            <person name="Martin F."/>
            <person name="Rosso M.-N."/>
            <person name="Henrissat B."/>
            <person name="Hibbett D."/>
            <person name="Martinez A.T."/>
            <person name="Grigoriev I.V."/>
        </authorList>
    </citation>
    <scope>NUCLEOTIDE SEQUENCE</scope>
    <source>
        <strain evidence="1">CBS 506.95</strain>
    </source>
</reference>
<gene>
    <name evidence="1" type="ORF">CPB83DRAFT_846262</name>
</gene>
<name>A0A9P6JUD1_9AGAR</name>
<dbReference type="InterPro" id="IPR035992">
    <property type="entry name" value="Ricin_B-like_lectins"/>
</dbReference>
<evidence type="ECO:0000313" key="1">
    <source>
        <dbReference type="EMBL" id="KAF9532729.1"/>
    </source>
</evidence>
<evidence type="ECO:0000313" key="2">
    <source>
        <dbReference type="Proteomes" id="UP000807306"/>
    </source>
</evidence>
<dbReference type="EMBL" id="MU157830">
    <property type="protein sequence ID" value="KAF9532729.1"/>
    <property type="molecule type" value="Genomic_DNA"/>
</dbReference>
<organism evidence="1 2">
    <name type="scientific">Crepidotus variabilis</name>
    <dbReference type="NCBI Taxonomy" id="179855"/>
    <lineage>
        <taxon>Eukaryota</taxon>
        <taxon>Fungi</taxon>
        <taxon>Dikarya</taxon>
        <taxon>Basidiomycota</taxon>
        <taxon>Agaricomycotina</taxon>
        <taxon>Agaricomycetes</taxon>
        <taxon>Agaricomycetidae</taxon>
        <taxon>Agaricales</taxon>
        <taxon>Agaricineae</taxon>
        <taxon>Crepidotaceae</taxon>
        <taxon>Crepidotus</taxon>
    </lineage>
</organism>
<keyword evidence="2" id="KW-1185">Reference proteome</keyword>
<accession>A0A9P6JUD1</accession>
<dbReference type="SUPFAM" id="SSF50370">
    <property type="entry name" value="Ricin B-like lectins"/>
    <property type="match status" value="1"/>
</dbReference>
<comment type="caution">
    <text evidence="1">The sequence shown here is derived from an EMBL/GenBank/DDBJ whole genome shotgun (WGS) entry which is preliminary data.</text>
</comment>
<proteinExistence type="predicted"/>
<protein>
    <submittedName>
        <fullName evidence="1">Uncharacterized protein</fullName>
    </submittedName>
</protein>
<dbReference type="AlphaFoldDB" id="A0A9P6JUD1"/>
<sequence length="145" mass="16325">MTLPDRTQYYYVRNTASNRYLRATLDGAVYTGRKIADSFHAWHFYPHGSGLQIRNVASLRMLTLGSYSDDEGGYYQLKMGGLEHGDEPWKVASVGGQDAITIEFPRASLSLLEYGGAKPYAVTRKFEGGKELDRTHWVLERATVN</sequence>